<evidence type="ECO:0000256" key="1">
    <source>
        <dbReference type="ARBA" id="ARBA00007125"/>
    </source>
</evidence>
<dbReference type="RefSeq" id="WP_099999420.1">
    <property type="nucleotide sequence ID" value="NZ_CP017940.1"/>
</dbReference>
<dbReference type="OrthoDB" id="3698573at2"/>
<dbReference type="Pfam" id="PF02541">
    <property type="entry name" value="Ppx-GppA"/>
    <property type="match status" value="1"/>
</dbReference>
<evidence type="ECO:0000256" key="4">
    <source>
        <dbReference type="ARBA" id="ARBA00047607"/>
    </source>
</evidence>
<dbReference type="InterPro" id="IPR003695">
    <property type="entry name" value="Ppx_GppA_N"/>
</dbReference>
<evidence type="ECO:0000256" key="3">
    <source>
        <dbReference type="ARBA" id="ARBA00022801"/>
    </source>
</evidence>
<dbReference type="Gene3D" id="3.30.420.150">
    <property type="entry name" value="Exopolyphosphatase. Domain 2"/>
    <property type="match status" value="1"/>
</dbReference>
<dbReference type="GO" id="GO:0006793">
    <property type="term" value="P:phosphorus metabolic process"/>
    <property type="evidence" value="ECO:0007669"/>
    <property type="project" value="InterPro"/>
</dbReference>
<dbReference type="CDD" id="cd24052">
    <property type="entry name" value="ASKHA_NBD_HpPPX-GppA-like"/>
    <property type="match status" value="1"/>
</dbReference>
<keyword evidence="3" id="KW-0378">Hydrolase</keyword>
<dbReference type="Gene3D" id="3.30.420.40">
    <property type="match status" value="1"/>
</dbReference>
<comment type="similarity">
    <text evidence="1">Belongs to the GppA/Ppx family.</text>
</comment>
<dbReference type="GO" id="GO:0004309">
    <property type="term" value="F:exopolyphosphatase activity"/>
    <property type="evidence" value="ECO:0007669"/>
    <property type="project" value="UniProtKB-EC"/>
</dbReference>
<dbReference type="Proteomes" id="UP000232163">
    <property type="component" value="Unassembled WGS sequence"/>
</dbReference>
<dbReference type="SUPFAM" id="SSF53067">
    <property type="entry name" value="Actin-like ATPase domain"/>
    <property type="match status" value="2"/>
</dbReference>
<keyword evidence="8" id="KW-1185">Reference proteome</keyword>
<dbReference type="EMBL" id="MZMT01000003">
    <property type="protein sequence ID" value="PIO46428.1"/>
    <property type="molecule type" value="Genomic_DNA"/>
</dbReference>
<dbReference type="InterPro" id="IPR043129">
    <property type="entry name" value="ATPase_NBD"/>
</dbReference>
<accession>A0A2N9W3W0</accession>
<sequence length="503" mass="54538">MISAAQGRVQGRQPAAVIDIGSNSVRLVVYEGVNRSPTVLFNEKILCGLGKGLVKTKKLNAKAVQSALRALRRFRALADQAGAVSLDVLATAAAREAENGSQFIKEAEALLKEPIKVLSGREEAYYSALGIISGFHDPDGIAGDLGGGSLELVDVKGRKIGDGITLPLGGLRLQDMSDGDLTEAVSIAKKHLSSAKLLANGRGRTFYAVGGTWRNLAKLHMSATHYPLHVMHHYEIPFDEAQRFLKLVAAGDLDYMRGIEDVSKNRRALLSYGAIALLETIRLMRPSNVVFSALGVREGFLYSLLPEREQLEDPLISAADELAVLRARSPAYARELADWTGEAFAALGYDETEDEKRYRRAACLVADISWRAHPDYRGSQALNMISNAAFVGIDHPGRAYIALANFFRHEGITNSVADPELSAIASPRLLEYSRILAAVMRITYPFSASMAGVVPSLSWKPTSDGIDLVVNKTKADLIGDVPEGRLQQLARLTGKTLRMTVGQ</sequence>
<dbReference type="EC" id="3.6.1.11" evidence="2"/>
<proteinExistence type="inferred from homology"/>
<comment type="caution">
    <text evidence="7">The sequence shown here is derived from an EMBL/GenBank/DDBJ whole genome shotgun (WGS) entry which is preliminary data.</text>
</comment>
<dbReference type="PANTHER" id="PTHR30005:SF0">
    <property type="entry name" value="RETROGRADE REGULATION PROTEIN 2"/>
    <property type="match status" value="1"/>
</dbReference>
<reference evidence="7 8" key="1">
    <citation type="journal article" date="2017" name="Int J Environ Stud">
        <title>Does the Miocene-Pliocene relict legume Oxytropis triphylla form nitrogen-fixing nodules with a combination of bacterial strains?</title>
        <authorList>
            <person name="Safronova V."/>
            <person name="Belimov A."/>
            <person name="Sazanova A."/>
            <person name="Kuznetsova I."/>
            <person name="Popova J."/>
            <person name="Andronov E."/>
            <person name="Verkhozina A."/>
            <person name="Tikhonovich I."/>
        </authorList>
    </citation>
    <scope>NUCLEOTIDE SEQUENCE [LARGE SCALE GENOMIC DNA]</scope>
    <source>
        <strain evidence="7 8">Tri-38</strain>
    </source>
</reference>
<evidence type="ECO:0000259" key="6">
    <source>
        <dbReference type="Pfam" id="PF21697"/>
    </source>
</evidence>
<dbReference type="InterPro" id="IPR048951">
    <property type="entry name" value="Ppx_C"/>
</dbReference>
<dbReference type="Pfam" id="PF21697">
    <property type="entry name" value="Ppx_C"/>
    <property type="match status" value="1"/>
</dbReference>
<dbReference type="InterPro" id="IPR022371">
    <property type="entry name" value="Exopolyphosphatase"/>
</dbReference>
<dbReference type="PANTHER" id="PTHR30005">
    <property type="entry name" value="EXOPOLYPHOSPHATASE"/>
    <property type="match status" value="1"/>
</dbReference>
<evidence type="ECO:0000313" key="7">
    <source>
        <dbReference type="EMBL" id="PIO46428.1"/>
    </source>
</evidence>
<feature type="domain" description="Exopolyphosphatase C-terminal" evidence="6">
    <location>
        <begin position="315"/>
        <end position="498"/>
    </location>
</feature>
<name>A0A2N9W3W0_9HYPH</name>
<evidence type="ECO:0000313" key="8">
    <source>
        <dbReference type="Proteomes" id="UP000232163"/>
    </source>
</evidence>
<comment type="catalytic activity">
    <reaction evidence="4">
        <text>[phosphate](n) + H2O = [phosphate](n-1) + phosphate + H(+)</text>
        <dbReference type="Rhea" id="RHEA:21528"/>
        <dbReference type="Rhea" id="RHEA-COMP:9859"/>
        <dbReference type="Rhea" id="RHEA-COMP:14279"/>
        <dbReference type="ChEBI" id="CHEBI:15377"/>
        <dbReference type="ChEBI" id="CHEBI:15378"/>
        <dbReference type="ChEBI" id="CHEBI:16838"/>
        <dbReference type="ChEBI" id="CHEBI:43474"/>
        <dbReference type="EC" id="3.6.1.11"/>
    </reaction>
</comment>
<dbReference type="KEGG" id="pht:BLM14_10990"/>
<evidence type="ECO:0000259" key="5">
    <source>
        <dbReference type="Pfam" id="PF02541"/>
    </source>
</evidence>
<dbReference type="Gene3D" id="1.10.3210.10">
    <property type="entry name" value="Hypothetical protein af1432"/>
    <property type="match status" value="1"/>
</dbReference>
<evidence type="ECO:0000256" key="2">
    <source>
        <dbReference type="ARBA" id="ARBA00012451"/>
    </source>
</evidence>
<feature type="domain" description="Ppx/GppA phosphatase N-terminal" evidence="5">
    <location>
        <begin position="28"/>
        <end position="306"/>
    </location>
</feature>
<dbReference type="NCBIfam" id="TIGR03706">
    <property type="entry name" value="exo_poly_only"/>
    <property type="match status" value="1"/>
</dbReference>
<organism evidence="7 8">
    <name type="scientific">Phyllobacterium zundukense</name>
    <dbReference type="NCBI Taxonomy" id="1867719"/>
    <lineage>
        <taxon>Bacteria</taxon>
        <taxon>Pseudomonadati</taxon>
        <taxon>Pseudomonadota</taxon>
        <taxon>Alphaproteobacteria</taxon>
        <taxon>Hyphomicrobiales</taxon>
        <taxon>Phyllobacteriaceae</taxon>
        <taxon>Phyllobacterium</taxon>
    </lineage>
</organism>
<dbReference type="AlphaFoldDB" id="A0A2N9W3W0"/>
<dbReference type="SUPFAM" id="SSF109604">
    <property type="entry name" value="HD-domain/PDEase-like"/>
    <property type="match status" value="1"/>
</dbReference>
<protein>
    <recommendedName>
        <fullName evidence="2">exopolyphosphatase</fullName>
        <ecNumber evidence="2">3.6.1.11</ecNumber>
    </recommendedName>
</protein>
<dbReference type="InterPro" id="IPR050273">
    <property type="entry name" value="GppA/Ppx_hydrolase"/>
</dbReference>
<gene>
    <name evidence="7" type="ORF">B5P45_01080</name>
</gene>